<name>A0ABP7Y0I0_9ACTN</name>
<feature type="region of interest" description="Disordered" evidence="1">
    <location>
        <begin position="20"/>
        <end position="91"/>
    </location>
</feature>
<comment type="caution">
    <text evidence="2">The sequence shown here is derived from an EMBL/GenBank/DDBJ whole genome shotgun (WGS) entry which is preliminary data.</text>
</comment>
<protein>
    <submittedName>
        <fullName evidence="2">Uncharacterized protein</fullName>
    </submittedName>
</protein>
<proteinExistence type="predicted"/>
<evidence type="ECO:0000256" key="1">
    <source>
        <dbReference type="SAM" id="MobiDB-lite"/>
    </source>
</evidence>
<evidence type="ECO:0000313" key="2">
    <source>
        <dbReference type="EMBL" id="GAA4128524.1"/>
    </source>
</evidence>
<reference evidence="3" key="1">
    <citation type="journal article" date="2019" name="Int. J. Syst. Evol. Microbiol.">
        <title>The Global Catalogue of Microorganisms (GCM) 10K type strain sequencing project: providing services to taxonomists for standard genome sequencing and annotation.</title>
        <authorList>
            <consortium name="The Broad Institute Genomics Platform"/>
            <consortium name="The Broad Institute Genome Sequencing Center for Infectious Disease"/>
            <person name="Wu L."/>
            <person name="Ma J."/>
        </authorList>
    </citation>
    <scope>NUCLEOTIDE SEQUENCE [LARGE SCALE GENOMIC DNA]</scope>
    <source>
        <strain evidence="3">JCM 17316</strain>
    </source>
</reference>
<gene>
    <name evidence="2" type="ORF">GCM10022416_04290</name>
</gene>
<organism evidence="2 3">
    <name type="scientific">Actinomadura keratinilytica</name>
    <dbReference type="NCBI Taxonomy" id="547461"/>
    <lineage>
        <taxon>Bacteria</taxon>
        <taxon>Bacillati</taxon>
        <taxon>Actinomycetota</taxon>
        <taxon>Actinomycetes</taxon>
        <taxon>Streptosporangiales</taxon>
        <taxon>Thermomonosporaceae</taxon>
        <taxon>Actinomadura</taxon>
    </lineage>
</organism>
<accession>A0ABP7Y0I0</accession>
<dbReference type="EMBL" id="BAABDO010000003">
    <property type="protein sequence ID" value="GAA4128524.1"/>
    <property type="molecule type" value="Genomic_DNA"/>
</dbReference>
<evidence type="ECO:0000313" key="3">
    <source>
        <dbReference type="Proteomes" id="UP001500266"/>
    </source>
</evidence>
<dbReference type="Proteomes" id="UP001500266">
    <property type="component" value="Unassembled WGS sequence"/>
</dbReference>
<sequence length="91" mass="9855">MVLFGRCAAFGQVLGPGRLLIGRERREPPPSRGWEQDAAAPGAAPPRVWAEPAPEDTWTVPPHPGGRADGLPEENADPVTSLRRPRCGRRI</sequence>
<keyword evidence="3" id="KW-1185">Reference proteome</keyword>